<reference evidence="3" key="1">
    <citation type="submission" date="2019-11" db="EMBL/GenBank/DDBJ databases">
        <title>The complete genome sequence of Saccharopolyspora sp. E2A.</title>
        <authorList>
            <person name="Zhang G."/>
        </authorList>
    </citation>
    <scope>NUCLEOTIDE SEQUENCE [LARGE SCALE GENOMIC DNA]</scope>
    <source>
        <strain evidence="3">E2A</strain>
    </source>
</reference>
<dbReference type="EMBL" id="CP045929">
    <property type="protein sequence ID" value="QGK72284.1"/>
    <property type="molecule type" value="Genomic_DNA"/>
</dbReference>
<evidence type="ECO:0000313" key="2">
    <source>
        <dbReference type="EMBL" id="QGK72284.1"/>
    </source>
</evidence>
<evidence type="ECO:0000313" key="3">
    <source>
        <dbReference type="Proteomes" id="UP000371041"/>
    </source>
</evidence>
<evidence type="ECO:0000256" key="1">
    <source>
        <dbReference type="SAM" id="MobiDB-lite"/>
    </source>
</evidence>
<dbReference type="Proteomes" id="UP000371041">
    <property type="component" value="Chromosome"/>
</dbReference>
<gene>
    <name evidence="2" type="ORF">GIY23_14305</name>
</gene>
<name>A0A5Q3QGC0_9PSEU</name>
<protein>
    <submittedName>
        <fullName evidence="2">ATP-binding protein</fullName>
    </submittedName>
</protein>
<sequence>MDNQTAQFDDLQLIALPTAVSCAEMFVRFTLAEWSLRDLTSVATSVSGALVQGAVDDADSTTPGMLTVRLRLAGGSLVVEVERDPSARCPETAPDLEEGRTGVDSGRTGAPLVWCEVPLPGQQAASAVPLPKRERRASAEAARWADQPDEVDPAVWDKLLSGLGGSPSGGKHAE</sequence>
<keyword evidence="2" id="KW-0067">ATP-binding</keyword>
<feature type="region of interest" description="Disordered" evidence="1">
    <location>
        <begin position="85"/>
        <end position="105"/>
    </location>
</feature>
<proteinExistence type="predicted"/>
<keyword evidence="2" id="KW-0547">Nucleotide-binding</keyword>
<keyword evidence="3" id="KW-1185">Reference proteome</keyword>
<feature type="region of interest" description="Disordered" evidence="1">
    <location>
        <begin position="125"/>
        <end position="151"/>
    </location>
</feature>
<organism evidence="2 3">
    <name type="scientific">Allosaccharopolyspora coralli</name>
    <dbReference type="NCBI Taxonomy" id="2665642"/>
    <lineage>
        <taxon>Bacteria</taxon>
        <taxon>Bacillati</taxon>
        <taxon>Actinomycetota</taxon>
        <taxon>Actinomycetes</taxon>
        <taxon>Pseudonocardiales</taxon>
        <taxon>Pseudonocardiaceae</taxon>
        <taxon>Allosaccharopolyspora</taxon>
    </lineage>
</organism>
<dbReference type="GO" id="GO:0005524">
    <property type="term" value="F:ATP binding"/>
    <property type="evidence" value="ECO:0007669"/>
    <property type="project" value="UniProtKB-KW"/>
</dbReference>
<dbReference type="KEGG" id="sace:GIY23_14305"/>
<accession>A0A5Q3QGC0</accession>
<dbReference type="AlphaFoldDB" id="A0A5Q3QGC0"/>